<reference evidence="3" key="1">
    <citation type="submission" date="2021-02" db="EMBL/GenBank/DDBJ databases">
        <title>Metagenome analyses of Stigonema ocellatum DSM 106950, Chlorogloea purpurea SAG 13.99 and Gomphosphaeria aponina DSM 107014.</title>
        <authorList>
            <person name="Marter P."/>
            <person name="Huang S."/>
        </authorList>
    </citation>
    <scope>NUCLEOTIDE SEQUENCE</scope>
    <source>
        <strain evidence="3">JP213</strain>
    </source>
</reference>
<organism evidence="3 4">
    <name type="scientific">Gomphosphaeria aponina SAG 52.96 = DSM 107014</name>
    <dbReference type="NCBI Taxonomy" id="1521640"/>
    <lineage>
        <taxon>Bacteria</taxon>
        <taxon>Bacillati</taxon>
        <taxon>Cyanobacteriota</taxon>
        <taxon>Cyanophyceae</taxon>
        <taxon>Oscillatoriophycideae</taxon>
        <taxon>Chroococcales</taxon>
        <taxon>Gomphosphaeriaceae</taxon>
        <taxon>Gomphosphaeria</taxon>
    </lineage>
</organism>
<comment type="caution">
    <text evidence="3">The sequence shown here is derived from an EMBL/GenBank/DDBJ whole genome shotgun (WGS) entry which is preliminary data.</text>
</comment>
<dbReference type="PANTHER" id="PTHR40547:SF1">
    <property type="entry name" value="SLL0298 PROTEIN"/>
    <property type="match status" value="1"/>
</dbReference>
<feature type="transmembrane region" description="Helical" evidence="1">
    <location>
        <begin position="137"/>
        <end position="166"/>
    </location>
</feature>
<keyword evidence="1" id="KW-1133">Transmembrane helix</keyword>
<sequence>MSKDFPTNKNYPKSVNLPKNRVSRELHWWLRRIRYFYIRFLRLQGKPQKIALGLAIGVFLNFFPVFGVQMIFAVIFASLLKANKFAAAAGTWVSNPITDVPLFLFNFQVGRLLLPWFDLSVDQLYLLSYPELMESGLAFIFTLFFGGLVVGSVASISTYFLSLYLITRWRNSSKGGKPFRR</sequence>
<evidence type="ECO:0000313" key="4">
    <source>
        <dbReference type="Proteomes" id="UP000767446"/>
    </source>
</evidence>
<evidence type="ECO:0000313" key="3">
    <source>
        <dbReference type="EMBL" id="MBR8829037.1"/>
    </source>
</evidence>
<keyword evidence="1" id="KW-0812">Transmembrane</keyword>
<dbReference type="InterPro" id="IPR018639">
    <property type="entry name" value="DUF2062"/>
</dbReference>
<protein>
    <submittedName>
        <fullName evidence="3">DUF2062 domain-containing protein</fullName>
    </submittedName>
</protein>
<evidence type="ECO:0000256" key="1">
    <source>
        <dbReference type="SAM" id="Phobius"/>
    </source>
</evidence>
<accession>A0A941GUY9</accession>
<dbReference type="PANTHER" id="PTHR40547">
    <property type="entry name" value="SLL0298 PROTEIN"/>
    <property type="match status" value="1"/>
</dbReference>
<dbReference type="Proteomes" id="UP000767446">
    <property type="component" value="Unassembled WGS sequence"/>
</dbReference>
<gene>
    <name evidence="3" type="ORF">DSM107014_14255</name>
</gene>
<dbReference type="EMBL" id="JADQBC010000103">
    <property type="protein sequence ID" value="MBR8829037.1"/>
    <property type="molecule type" value="Genomic_DNA"/>
</dbReference>
<evidence type="ECO:0000259" key="2">
    <source>
        <dbReference type="Pfam" id="PF09835"/>
    </source>
</evidence>
<keyword evidence="1" id="KW-0472">Membrane</keyword>
<dbReference type="AlphaFoldDB" id="A0A941GUY9"/>
<feature type="domain" description="DUF2062" evidence="2">
    <location>
        <begin position="30"/>
        <end position="172"/>
    </location>
</feature>
<proteinExistence type="predicted"/>
<dbReference type="Pfam" id="PF09835">
    <property type="entry name" value="DUF2062"/>
    <property type="match status" value="1"/>
</dbReference>
<name>A0A941GUY9_9CHRO</name>
<feature type="transmembrane region" description="Helical" evidence="1">
    <location>
        <begin position="50"/>
        <end position="80"/>
    </location>
</feature>